<evidence type="ECO:0000313" key="2">
    <source>
        <dbReference type="Proteomes" id="UP001162640"/>
    </source>
</evidence>
<reference evidence="2" key="1">
    <citation type="journal article" date="2023" name="Commun. Biol.">
        <title>Genome analysis of Parmales, the sister group of diatoms, reveals the evolutionary specialization of diatoms from phago-mixotrophs to photoautotrophs.</title>
        <authorList>
            <person name="Ban H."/>
            <person name="Sato S."/>
            <person name="Yoshikawa S."/>
            <person name="Yamada K."/>
            <person name="Nakamura Y."/>
            <person name="Ichinomiya M."/>
            <person name="Sato N."/>
            <person name="Blanc-Mathieu R."/>
            <person name="Endo H."/>
            <person name="Kuwata A."/>
            <person name="Ogata H."/>
        </authorList>
    </citation>
    <scope>NUCLEOTIDE SEQUENCE [LARGE SCALE GENOMIC DNA]</scope>
</reference>
<proteinExistence type="predicted"/>
<dbReference type="EMBL" id="BLQM01000028">
    <property type="protein sequence ID" value="GMH52635.1"/>
    <property type="molecule type" value="Genomic_DNA"/>
</dbReference>
<sequence length="83" mass="9139">MTIPDSLQTLGGGVFNGCSKLVPSNINDYFSDAVVDYLRTQRRIAFEYLITEQAAELNAELNATMIVQTTEIEALNAKNVKQA</sequence>
<accession>A0A9W6ZLX4</accession>
<dbReference type="Proteomes" id="UP001162640">
    <property type="component" value="Unassembled WGS sequence"/>
</dbReference>
<evidence type="ECO:0000313" key="1">
    <source>
        <dbReference type="EMBL" id="GMH52635.1"/>
    </source>
</evidence>
<protein>
    <submittedName>
        <fullName evidence="1">Uncharacterized protein</fullName>
    </submittedName>
</protein>
<name>A0A9W6ZLX4_9STRA</name>
<organism evidence="1 2">
    <name type="scientific">Triparma laevis f. inornata</name>
    <dbReference type="NCBI Taxonomy" id="1714386"/>
    <lineage>
        <taxon>Eukaryota</taxon>
        <taxon>Sar</taxon>
        <taxon>Stramenopiles</taxon>
        <taxon>Ochrophyta</taxon>
        <taxon>Bolidophyceae</taxon>
        <taxon>Parmales</taxon>
        <taxon>Triparmaceae</taxon>
        <taxon>Triparma</taxon>
    </lineage>
</organism>
<gene>
    <name evidence="1" type="ORF">TL16_g01273</name>
</gene>
<comment type="caution">
    <text evidence="1">The sequence shown here is derived from an EMBL/GenBank/DDBJ whole genome shotgun (WGS) entry which is preliminary data.</text>
</comment>
<dbReference type="AlphaFoldDB" id="A0A9W6ZLX4"/>